<feature type="compositionally biased region" description="Basic and acidic residues" evidence="10">
    <location>
        <begin position="268"/>
        <end position="281"/>
    </location>
</feature>
<feature type="compositionally biased region" description="Basic and acidic residues" evidence="10">
    <location>
        <begin position="120"/>
        <end position="148"/>
    </location>
</feature>
<evidence type="ECO:0000256" key="8">
    <source>
        <dbReference type="ARBA" id="ARBA00023163"/>
    </source>
</evidence>
<dbReference type="Proteomes" id="UP000562929">
    <property type="component" value="Unassembled WGS sequence"/>
</dbReference>
<keyword evidence="8" id="KW-0804">Transcription</keyword>
<dbReference type="GO" id="GO:0048024">
    <property type="term" value="P:regulation of mRNA splicing, via spliceosome"/>
    <property type="evidence" value="ECO:0007669"/>
    <property type="project" value="TreeGrafter"/>
</dbReference>
<dbReference type="PANTHER" id="PTHR23148:SF0">
    <property type="entry name" value="SERINE_ARGININE REPETITIVE MATRIX PROTEIN 1"/>
    <property type="match status" value="1"/>
</dbReference>
<dbReference type="InterPro" id="IPR036483">
    <property type="entry name" value="PWI_dom_sf"/>
</dbReference>
<protein>
    <recommendedName>
        <fullName evidence="3">Chromatin modification-related protein EAF6</fullName>
    </recommendedName>
</protein>
<dbReference type="GO" id="GO:0006325">
    <property type="term" value="P:chromatin organization"/>
    <property type="evidence" value="ECO:0007669"/>
    <property type="project" value="UniProtKB-KW"/>
</dbReference>
<gene>
    <name evidence="12" type="ORF">GQ602_007348</name>
</gene>
<evidence type="ECO:0000256" key="3">
    <source>
        <dbReference type="ARBA" id="ARBA00018504"/>
    </source>
</evidence>
<feature type="compositionally biased region" description="Basic residues" evidence="10">
    <location>
        <begin position="226"/>
        <end position="260"/>
    </location>
</feature>
<feature type="compositionally biased region" description="Low complexity" evidence="10">
    <location>
        <begin position="522"/>
        <end position="555"/>
    </location>
</feature>
<evidence type="ECO:0000256" key="1">
    <source>
        <dbReference type="ARBA" id="ARBA00004123"/>
    </source>
</evidence>
<feature type="compositionally biased region" description="Basic and acidic residues" evidence="10">
    <location>
        <begin position="204"/>
        <end position="225"/>
    </location>
</feature>
<sequence length="582" mass="66387">MASKMDARLLKSTKFPPEFNQKVDMERVNLHVMKKWITKRISEILGNEDDVVVELCFNLIEASRNPDIKSLQIQLTGFLDKDTAMFCKELWNLLLSGQSSPQGIPKELLEAKKLELKQEKMDADRAANARQSRDAPAADERENRDAKPVADAWHAQGRRGDRAFGNRNRGGHGRGPQRSPSPGPRGRDPRESFGFDSYVPPPRGRHEQTSRRHRDRSPSAEESSRSRSRSRSMSRGRGRSPPPPRRRLSPARHEHYRQRSRSPPPDSRPVRRGNDSRDRQMARRRSRSSSPGRSPAAKRRRRSSSRSVSAGRYRRRYSSSPPRSRSRRDYRDRDRSRDMYRNYRRRESSMDRRRDRRSFSPDNDYGYGHRRGRGKGRRARGRQFRRGGQDSSHRRRNSSSESSFSSIRGRSADVLEDDIRAASPKPTKSNDFAEKEKAQARVRELVERRRAQERKLAQLEDSIAHKESAYLESTPSGNIITGFENYMKGGSGAAAQRRKMGSMEQNRVFSRSSISYRPNMDSSTPGASTPTSHTPTPLSASAHQTPMPAAAIKSAPKSKRKEGDEGESYSSKKRTSFGASRK</sequence>
<evidence type="ECO:0000256" key="6">
    <source>
        <dbReference type="ARBA" id="ARBA00023015"/>
    </source>
</evidence>
<dbReference type="Pfam" id="PF09340">
    <property type="entry name" value="NuA4"/>
    <property type="match status" value="1"/>
</dbReference>
<proteinExistence type="inferred from homology"/>
<evidence type="ECO:0000256" key="5">
    <source>
        <dbReference type="ARBA" id="ARBA00022853"/>
    </source>
</evidence>
<dbReference type="PROSITE" id="PS51025">
    <property type="entry name" value="PWI"/>
    <property type="match status" value="1"/>
</dbReference>
<feature type="region of interest" description="Disordered" evidence="10">
    <location>
        <begin position="488"/>
        <end position="582"/>
    </location>
</feature>
<evidence type="ECO:0000313" key="12">
    <source>
        <dbReference type="EMBL" id="KAF4581211.1"/>
    </source>
</evidence>
<keyword evidence="4" id="KW-0507">mRNA processing</keyword>
<keyword evidence="13" id="KW-1185">Reference proteome</keyword>
<comment type="caution">
    <text evidence="12">The sequence shown here is derived from an EMBL/GenBank/DDBJ whole genome shotgun (WGS) entry which is preliminary data.</text>
</comment>
<organism evidence="12 13">
    <name type="scientific">Ophiocordyceps camponoti-floridani</name>
    <dbReference type="NCBI Taxonomy" id="2030778"/>
    <lineage>
        <taxon>Eukaryota</taxon>
        <taxon>Fungi</taxon>
        <taxon>Dikarya</taxon>
        <taxon>Ascomycota</taxon>
        <taxon>Pezizomycotina</taxon>
        <taxon>Sordariomycetes</taxon>
        <taxon>Hypocreomycetidae</taxon>
        <taxon>Hypocreales</taxon>
        <taxon>Ophiocordycipitaceae</taxon>
        <taxon>Ophiocordyceps</taxon>
    </lineage>
</organism>
<name>A0A8H4Q185_9HYPO</name>
<comment type="similarity">
    <text evidence="2">Belongs to the EAF6 family.</text>
</comment>
<feature type="compositionally biased region" description="Basic residues" evidence="10">
    <location>
        <begin position="368"/>
        <end position="385"/>
    </location>
</feature>
<reference evidence="12 13" key="1">
    <citation type="journal article" date="2020" name="G3 (Bethesda)">
        <title>Genetic Underpinnings of Host Manipulation by Ophiocordyceps as Revealed by Comparative Transcriptomics.</title>
        <authorList>
            <person name="Will I."/>
            <person name="Das B."/>
            <person name="Trinh T."/>
            <person name="Brachmann A."/>
            <person name="Ohm R.A."/>
            <person name="de Bekker C."/>
        </authorList>
    </citation>
    <scope>NUCLEOTIDE SEQUENCE [LARGE SCALE GENOMIC DNA]</scope>
    <source>
        <strain evidence="12 13">EC05</strain>
    </source>
</reference>
<dbReference type="PANTHER" id="PTHR23148">
    <property type="entry name" value="SERINE/ARGININE REGULATED NUCLEAR MATRIX PROTEIN"/>
    <property type="match status" value="1"/>
</dbReference>
<dbReference type="Pfam" id="PF01480">
    <property type="entry name" value="PWI"/>
    <property type="match status" value="1"/>
</dbReference>
<feature type="region of interest" description="Disordered" evidence="10">
    <location>
        <begin position="120"/>
        <end position="436"/>
    </location>
</feature>
<dbReference type="EMBL" id="JAACLJ010000009">
    <property type="protein sequence ID" value="KAF4581211.1"/>
    <property type="molecule type" value="Genomic_DNA"/>
</dbReference>
<evidence type="ECO:0000256" key="4">
    <source>
        <dbReference type="ARBA" id="ARBA00022664"/>
    </source>
</evidence>
<keyword evidence="9" id="KW-0539">Nucleus</keyword>
<evidence type="ECO:0000259" key="11">
    <source>
        <dbReference type="PROSITE" id="PS51025"/>
    </source>
</evidence>
<dbReference type="GO" id="GO:0006397">
    <property type="term" value="P:mRNA processing"/>
    <property type="evidence" value="ECO:0007669"/>
    <property type="project" value="UniProtKB-KW"/>
</dbReference>
<accession>A0A8H4Q185</accession>
<keyword evidence="7" id="KW-0175">Coiled coil</keyword>
<dbReference type="SUPFAM" id="SSF101233">
    <property type="entry name" value="PWI domain"/>
    <property type="match status" value="1"/>
</dbReference>
<dbReference type="InterPro" id="IPR002483">
    <property type="entry name" value="PWI_dom"/>
</dbReference>
<dbReference type="SMART" id="SM00311">
    <property type="entry name" value="PWI"/>
    <property type="match status" value="1"/>
</dbReference>
<dbReference type="AlphaFoldDB" id="A0A8H4Q185"/>
<dbReference type="GO" id="GO:0003723">
    <property type="term" value="F:RNA binding"/>
    <property type="evidence" value="ECO:0007669"/>
    <property type="project" value="TreeGrafter"/>
</dbReference>
<dbReference type="GO" id="GO:0005681">
    <property type="term" value="C:spliceosomal complex"/>
    <property type="evidence" value="ECO:0007669"/>
    <property type="project" value="TreeGrafter"/>
</dbReference>
<keyword evidence="5" id="KW-0156">Chromatin regulator</keyword>
<feature type="compositionally biased region" description="Low complexity" evidence="10">
    <location>
        <begin position="399"/>
        <end position="409"/>
    </location>
</feature>
<evidence type="ECO:0000256" key="2">
    <source>
        <dbReference type="ARBA" id="ARBA00010916"/>
    </source>
</evidence>
<evidence type="ECO:0000256" key="10">
    <source>
        <dbReference type="SAM" id="MobiDB-lite"/>
    </source>
</evidence>
<feature type="domain" description="PWI" evidence="11">
    <location>
        <begin position="12"/>
        <end position="111"/>
    </location>
</feature>
<dbReference type="OrthoDB" id="163257at2759"/>
<keyword evidence="6" id="KW-0805">Transcription regulation</keyword>
<dbReference type="InterPro" id="IPR015418">
    <property type="entry name" value="Eaf6"/>
</dbReference>
<feature type="compositionally biased region" description="Polar residues" evidence="10">
    <location>
        <begin position="503"/>
        <end position="516"/>
    </location>
</feature>
<feature type="compositionally biased region" description="Basic residues" evidence="10">
    <location>
        <begin position="571"/>
        <end position="582"/>
    </location>
</feature>
<feature type="compositionally biased region" description="Basic and acidic residues" evidence="10">
    <location>
        <begin position="327"/>
        <end position="359"/>
    </location>
</feature>
<feature type="compositionally biased region" description="Basic and acidic residues" evidence="10">
    <location>
        <begin position="410"/>
        <end position="420"/>
    </location>
</feature>
<comment type="subcellular location">
    <subcellularLocation>
        <location evidence="1">Nucleus</location>
    </subcellularLocation>
</comment>
<dbReference type="GO" id="GO:0000123">
    <property type="term" value="C:histone acetyltransferase complex"/>
    <property type="evidence" value="ECO:0007669"/>
    <property type="project" value="InterPro"/>
</dbReference>
<evidence type="ECO:0000256" key="9">
    <source>
        <dbReference type="ARBA" id="ARBA00023242"/>
    </source>
</evidence>
<evidence type="ECO:0000313" key="13">
    <source>
        <dbReference type="Proteomes" id="UP000562929"/>
    </source>
</evidence>
<dbReference type="Gene3D" id="1.20.1390.10">
    <property type="entry name" value="PWI domain"/>
    <property type="match status" value="1"/>
</dbReference>
<dbReference type="InterPro" id="IPR052225">
    <property type="entry name" value="Ser/Arg_repetitive_matrix"/>
</dbReference>
<evidence type="ECO:0000256" key="7">
    <source>
        <dbReference type="ARBA" id="ARBA00023054"/>
    </source>
</evidence>